<dbReference type="SUPFAM" id="SSF52833">
    <property type="entry name" value="Thioredoxin-like"/>
    <property type="match status" value="1"/>
</dbReference>
<keyword evidence="1" id="KW-0472">Membrane</keyword>
<evidence type="ECO:0000313" key="4">
    <source>
        <dbReference type="Proteomes" id="UP000824123"/>
    </source>
</evidence>
<dbReference type="EMBL" id="DVNK01000039">
    <property type="protein sequence ID" value="HIU46840.1"/>
    <property type="molecule type" value="Genomic_DNA"/>
</dbReference>
<feature type="transmembrane region" description="Helical" evidence="1">
    <location>
        <begin position="378"/>
        <end position="401"/>
    </location>
</feature>
<reference evidence="3" key="2">
    <citation type="journal article" date="2021" name="PeerJ">
        <title>Extensive microbial diversity within the chicken gut microbiome revealed by metagenomics and culture.</title>
        <authorList>
            <person name="Gilroy R."/>
            <person name="Ravi A."/>
            <person name="Getino M."/>
            <person name="Pursley I."/>
            <person name="Horton D.L."/>
            <person name="Alikhan N.F."/>
            <person name="Baker D."/>
            <person name="Gharbi K."/>
            <person name="Hall N."/>
            <person name="Watson M."/>
            <person name="Adriaenssens E.M."/>
            <person name="Foster-Nyarko E."/>
            <person name="Jarju S."/>
            <person name="Secka A."/>
            <person name="Antonio M."/>
            <person name="Oren A."/>
            <person name="Chaudhuri R.R."/>
            <person name="La Ragione R."/>
            <person name="Hildebrand F."/>
            <person name="Pallen M.J."/>
        </authorList>
    </citation>
    <scope>NUCLEOTIDE SEQUENCE</scope>
    <source>
        <strain evidence="3">ChiSxjej2B14-8506</strain>
    </source>
</reference>
<feature type="transmembrane region" description="Helical" evidence="1">
    <location>
        <begin position="453"/>
        <end position="477"/>
    </location>
</feature>
<name>A0A9D1LRR1_9FIRM</name>
<feature type="transmembrane region" description="Helical" evidence="1">
    <location>
        <begin position="316"/>
        <end position="338"/>
    </location>
</feature>
<gene>
    <name evidence="3" type="ORF">IAC59_06240</name>
</gene>
<dbReference type="InterPro" id="IPR036249">
    <property type="entry name" value="Thioredoxin-like_sf"/>
</dbReference>
<proteinExistence type="predicted"/>
<comment type="caution">
    <text evidence="3">The sequence shown here is derived from an EMBL/GenBank/DDBJ whole genome shotgun (WGS) entry which is preliminary data.</text>
</comment>
<evidence type="ECO:0000313" key="3">
    <source>
        <dbReference type="EMBL" id="HIU46840.1"/>
    </source>
</evidence>
<reference evidence="3" key="1">
    <citation type="submission" date="2020-10" db="EMBL/GenBank/DDBJ databases">
        <authorList>
            <person name="Gilroy R."/>
        </authorList>
    </citation>
    <scope>NUCLEOTIDE SEQUENCE</scope>
    <source>
        <strain evidence="3">ChiSxjej2B14-8506</strain>
    </source>
</reference>
<evidence type="ECO:0000256" key="2">
    <source>
        <dbReference type="SAM" id="SignalP"/>
    </source>
</evidence>
<feature type="transmembrane region" description="Helical" evidence="1">
    <location>
        <begin position="249"/>
        <end position="277"/>
    </location>
</feature>
<feature type="transmembrane region" description="Helical" evidence="1">
    <location>
        <begin position="421"/>
        <end position="441"/>
    </location>
</feature>
<organism evidence="3 4">
    <name type="scientific">Candidatus Fimadaptatus faecigallinarum</name>
    <dbReference type="NCBI Taxonomy" id="2840814"/>
    <lineage>
        <taxon>Bacteria</taxon>
        <taxon>Bacillati</taxon>
        <taxon>Bacillota</taxon>
        <taxon>Clostridia</taxon>
        <taxon>Eubacteriales</taxon>
        <taxon>Candidatus Fimadaptatus</taxon>
    </lineage>
</organism>
<dbReference type="AlphaFoldDB" id="A0A9D1LRR1"/>
<evidence type="ECO:0008006" key="5">
    <source>
        <dbReference type="Google" id="ProtNLM"/>
    </source>
</evidence>
<evidence type="ECO:0000256" key="1">
    <source>
        <dbReference type="SAM" id="Phobius"/>
    </source>
</evidence>
<accession>A0A9D1LRR1</accession>
<feature type="chain" id="PRO_5038386709" description="Cytochrome C biogenesis protein transmembrane domain-containing protein" evidence="2">
    <location>
        <begin position="26"/>
        <end position="478"/>
    </location>
</feature>
<feature type="signal peptide" evidence="2">
    <location>
        <begin position="1"/>
        <end position="25"/>
    </location>
</feature>
<keyword evidence="2" id="KW-0732">Signal</keyword>
<feature type="transmembrane region" description="Helical" evidence="1">
    <location>
        <begin position="289"/>
        <end position="310"/>
    </location>
</feature>
<keyword evidence="1" id="KW-1133">Transmembrane helix</keyword>
<protein>
    <recommendedName>
        <fullName evidence="5">Cytochrome C biogenesis protein transmembrane domain-containing protein</fullName>
    </recommendedName>
</protein>
<dbReference type="Proteomes" id="UP000824123">
    <property type="component" value="Unassembled WGS sequence"/>
</dbReference>
<sequence>MRMPKVWLAILLCAALLLCAGGALARDEQAQKPLLLYFFENYCDSCRPEEEFINSFSELTGHKISEYELRYYNVRIESNRKIYEQALKDYNVPEDQQYLPMAIVDGVVYAGTTRIQSAMPADFIENQSTDSVIYYLYSPSCEGCAQVEDTLAALPETMTVKRGNYEFESRVRLIKVNIYENLDVAQALFDRYMVPEDKQTTPIVFLRDTYYNGAERINLMLNYSLENAQAVGTALIDDAAPADASGLTWLGTLTAGFVAGFNPCALSMLLFFLTLLLPIGKRAGLCASVFLASKFVMYMLIGTVLLTAFSAWNPTWLPLAAKLLLTVIGGVLVALNLADAWSAHREKYGKIKNQLPRGLRHFLHERIKRALENPGRRLLPSIVVLGLIVASSEFLCSGQLYLATLTAGLELGLEYGRHLMLLAVFCLAFLAPSVVLTVLVIKGRDLFGLSDGVLRHMTAIKLATALVMVAIIVVAWVI</sequence>
<keyword evidence="1" id="KW-0812">Transmembrane</keyword>